<dbReference type="InterPro" id="IPR011009">
    <property type="entry name" value="Kinase-like_dom_sf"/>
</dbReference>
<dbReference type="EMBL" id="VCAZ01000033">
    <property type="protein sequence ID" value="TSL54332.1"/>
    <property type="molecule type" value="Genomic_DNA"/>
</dbReference>
<feature type="region of interest" description="Disordered" evidence="5">
    <location>
        <begin position="584"/>
        <end position="621"/>
    </location>
</feature>
<dbReference type="SMART" id="SM00811">
    <property type="entry name" value="Alpha_kinase"/>
    <property type="match status" value="1"/>
</dbReference>
<dbReference type="GO" id="GO:0007160">
    <property type="term" value="P:cell-matrix adhesion"/>
    <property type="evidence" value="ECO:0007669"/>
    <property type="project" value="InterPro"/>
</dbReference>
<dbReference type="PANTHER" id="PTHR46747:SF1">
    <property type="entry name" value="ALPHA-PROTEIN KINASE 1"/>
    <property type="match status" value="1"/>
</dbReference>
<dbReference type="Pfam" id="PF00811">
    <property type="entry name" value="Ependymin"/>
    <property type="match status" value="1"/>
</dbReference>
<comment type="similarity">
    <text evidence="1">Belongs to the ependymin family.</text>
</comment>
<keyword evidence="8" id="KW-1185">Reference proteome</keyword>
<dbReference type="Proteomes" id="UP000319801">
    <property type="component" value="Unassembled WGS sequence"/>
</dbReference>
<name>A0A556U001_BAGYA</name>
<evidence type="ECO:0000256" key="2">
    <source>
        <dbReference type="ARBA" id="ARBA00022527"/>
    </source>
</evidence>
<proteinExistence type="inferred from homology"/>
<evidence type="ECO:0000256" key="5">
    <source>
        <dbReference type="SAM" id="MobiDB-lite"/>
    </source>
</evidence>
<gene>
    <name evidence="7" type="ORF">Baya_6222</name>
</gene>
<keyword evidence="2" id="KW-0723">Serine/threonine-protein kinase</keyword>
<dbReference type="PROSITE" id="PS51158">
    <property type="entry name" value="ALPHA_KINASE"/>
    <property type="match status" value="1"/>
</dbReference>
<keyword evidence="3" id="KW-0808">Transferase</keyword>
<protein>
    <submittedName>
        <fullName evidence="7">Alpha-protein kinase 1</fullName>
    </submittedName>
</protein>
<dbReference type="InterPro" id="IPR043529">
    <property type="entry name" value="ALPK1"/>
</dbReference>
<dbReference type="GO" id="GO:0005524">
    <property type="term" value="F:ATP binding"/>
    <property type="evidence" value="ECO:0007669"/>
    <property type="project" value="InterPro"/>
</dbReference>
<keyword evidence="4 7" id="KW-0418">Kinase</keyword>
<sequence length="1279" mass="144143">MNTPELVAQLEECLYLAKREISAADKEMFKNARGLLSAELDTLLQEAMEMKWPFVEEKWQYKRSVALEDKVNTTELIGRHLPQLMAFLKASIVAAEPAWAISVIFLLDRFLYWIDGSHTLLKIAKALHRCYPKTPLAPQIIIRQARVYLNTGKLLKAEYILSSLINNKGATGCWKYQRDCDQVLVQSVSLQVRGQVLQKLGLWLEAAELIWASLVGFHVLPLPDKKGIGTALGLLANNLISMNDKDFAIFQTKCHINLGFLGECSNRLLCAAQASKMAAVYSQFSSLYVLTHMVTQGSCLLSYSFSKDCPAQAKNTYLQLAKEAFENGLLTNEENKVVTSQQELHTLLKAAYCLAKTNKWLFGLNEQVKTAVQLCQEAVVLFYFYCFENDSDRSKLSSEIMAKLRHIQVLLKTKPLKNSGTRSFIPDSYHDIQEKLVSLTVDDFLKVMQCFQKHHSSVCEAFSMQNSGHNHQDTSHVNCITAVQTQTESFATECHISSHKSSKCQLEIKNKIVLAKPEVLDQLVETVSDTMDSEEMKPSKKEVRAKLLGNSGGSSSFGSSWTSLSDNYGTPPVLVDPFCCTKEEDSDSVDQQNRHNDTEGKSDKTGNHTRRDIPFQASSSHTKRNIQELCTTLRSEDNDDGIGERRYNTNHQVCPDSACLAGADQSNQTLCTTLGSEDNCPNTNYVDGINKSTRISSGSISSLGSSWQSISFSKSPHIESFTKVLENKQAVDQNCDTLPSGDEDGSSFEYLNLNSSASSISKEQFSLSYQKANDANKAHTEHFDYKQSVCTELDSFEFLQIDQSETTKGKTTEADKPIKAKLKVSPSVEIKDDFYECSWMPGKMGNVNSDWVIFNTNCSNCCFQDCSMGSVVLTEQDYRFLLSGVCHGCLLRRLPDRPFKLSQYNRAYNALVLKYSKVTDSWTACETIAYVGEVLQMDVEGKQRQAFRVQYLHQELILGSYVGKEYLKEKKIVAHLGDVERQMTAQFYVMEFNKRLYEHNITTQIFYLPSELLLLLDSDSILACISVEPYMLGEFVKLTNNTTKINNHHSTTDYGIAFGHFTYEFSNGQEVVVDLQGWMTANGKGLMYLTDPQIHTLRKPKSANNFHQNGIRKFLQDQHGMQCNSICKKADLHTLVTQNGGYSAYGKYAYDAILQRIRFGELIHHNNNTFIKDALLLYQEHVMYLIDYKNKTCQKRKLTSQFHPMKIPRNSTLLGQVVIGSLSAPGEGLLVNSWTGEISEDEALDSDVGIVAKREEDLCITCENFSNVRKFCKKKRYSE</sequence>
<comment type="caution">
    <text evidence="7">The sequence shown here is derived from an EMBL/GenBank/DDBJ whole genome shotgun (WGS) entry which is preliminary data.</text>
</comment>
<accession>A0A556U001</accession>
<dbReference type="SUPFAM" id="SSF56112">
    <property type="entry name" value="Protein kinase-like (PK-like)"/>
    <property type="match status" value="1"/>
</dbReference>
<organism evidence="7 8">
    <name type="scientific">Bagarius yarrelli</name>
    <name type="common">Goonch</name>
    <name type="synonym">Bagrus yarrelli</name>
    <dbReference type="NCBI Taxonomy" id="175774"/>
    <lineage>
        <taxon>Eukaryota</taxon>
        <taxon>Metazoa</taxon>
        <taxon>Chordata</taxon>
        <taxon>Craniata</taxon>
        <taxon>Vertebrata</taxon>
        <taxon>Euteleostomi</taxon>
        <taxon>Actinopterygii</taxon>
        <taxon>Neopterygii</taxon>
        <taxon>Teleostei</taxon>
        <taxon>Ostariophysi</taxon>
        <taxon>Siluriformes</taxon>
        <taxon>Sisoridae</taxon>
        <taxon>Sisorinae</taxon>
        <taxon>Bagarius</taxon>
    </lineage>
</organism>
<dbReference type="PRINTS" id="PR00317">
    <property type="entry name" value="EPENDYMIN"/>
</dbReference>
<dbReference type="GO" id="GO:0002753">
    <property type="term" value="P:cytoplasmic pattern recognition receptor signaling pathway"/>
    <property type="evidence" value="ECO:0007669"/>
    <property type="project" value="TreeGrafter"/>
</dbReference>
<dbReference type="PANTHER" id="PTHR46747">
    <property type="entry name" value="ALPHA-PROTEIN KINASE 1"/>
    <property type="match status" value="1"/>
</dbReference>
<dbReference type="SMART" id="SM00026">
    <property type="entry name" value="EPEND"/>
    <property type="match status" value="1"/>
</dbReference>
<dbReference type="Gene3D" id="3.20.200.10">
    <property type="entry name" value="MHCK/EF2 kinase"/>
    <property type="match status" value="1"/>
</dbReference>
<feature type="domain" description="Alpha-type protein kinase" evidence="6">
    <location>
        <begin position="914"/>
        <end position="1135"/>
    </location>
</feature>
<reference evidence="7 8" key="1">
    <citation type="journal article" date="2019" name="Genome Biol. Evol.">
        <title>Whole-Genome Sequencing of the Giant Devil Catfish, Bagarius yarrelli.</title>
        <authorList>
            <person name="Jiang W."/>
            <person name="Lv Y."/>
            <person name="Cheng L."/>
            <person name="Yang K."/>
            <person name="Chao B."/>
            <person name="Wang X."/>
            <person name="Li Y."/>
            <person name="Pan X."/>
            <person name="You X."/>
            <person name="Zhang Y."/>
            <person name="Yang J."/>
            <person name="Li J."/>
            <person name="Zhang X."/>
            <person name="Liu S."/>
            <person name="Sun C."/>
            <person name="Yang J."/>
            <person name="Shi Q."/>
        </authorList>
    </citation>
    <scope>NUCLEOTIDE SEQUENCE [LARGE SCALE GENOMIC DNA]</scope>
    <source>
        <strain evidence="7">JWS20170419001</strain>
        <tissue evidence="7">Muscle</tissue>
    </source>
</reference>
<dbReference type="GO" id="GO:0045087">
    <property type="term" value="P:innate immune response"/>
    <property type="evidence" value="ECO:0007669"/>
    <property type="project" value="TreeGrafter"/>
</dbReference>
<dbReference type="GO" id="GO:0048029">
    <property type="term" value="F:monosaccharide binding"/>
    <property type="evidence" value="ECO:0007669"/>
    <property type="project" value="TreeGrafter"/>
</dbReference>
<evidence type="ECO:0000313" key="8">
    <source>
        <dbReference type="Proteomes" id="UP000319801"/>
    </source>
</evidence>
<evidence type="ECO:0000313" key="7">
    <source>
        <dbReference type="EMBL" id="TSL54332.1"/>
    </source>
</evidence>
<dbReference type="InterPro" id="IPR001299">
    <property type="entry name" value="Ependymin"/>
</dbReference>
<dbReference type="OrthoDB" id="301415at2759"/>
<dbReference type="GO" id="GO:0005929">
    <property type="term" value="C:cilium"/>
    <property type="evidence" value="ECO:0007669"/>
    <property type="project" value="TreeGrafter"/>
</dbReference>
<evidence type="ECO:0000259" key="6">
    <source>
        <dbReference type="PROSITE" id="PS51158"/>
    </source>
</evidence>
<evidence type="ECO:0000256" key="1">
    <source>
        <dbReference type="ARBA" id="ARBA00010771"/>
    </source>
</evidence>
<dbReference type="AlphaFoldDB" id="A0A556U001"/>
<feature type="compositionally biased region" description="Basic and acidic residues" evidence="5">
    <location>
        <begin position="592"/>
        <end position="613"/>
    </location>
</feature>
<dbReference type="InterPro" id="IPR004166">
    <property type="entry name" value="a-kinase_dom"/>
</dbReference>
<dbReference type="GO" id="GO:0005576">
    <property type="term" value="C:extracellular region"/>
    <property type="evidence" value="ECO:0007669"/>
    <property type="project" value="InterPro"/>
</dbReference>
<dbReference type="GO" id="GO:0004674">
    <property type="term" value="F:protein serine/threonine kinase activity"/>
    <property type="evidence" value="ECO:0007669"/>
    <property type="project" value="UniProtKB-KW"/>
</dbReference>
<evidence type="ECO:0000256" key="4">
    <source>
        <dbReference type="ARBA" id="ARBA00022777"/>
    </source>
</evidence>
<evidence type="ECO:0000256" key="3">
    <source>
        <dbReference type="ARBA" id="ARBA00022679"/>
    </source>
</evidence>
<dbReference type="GO" id="GO:0005509">
    <property type="term" value="F:calcium ion binding"/>
    <property type="evidence" value="ECO:0007669"/>
    <property type="project" value="InterPro"/>
</dbReference>
<dbReference type="Pfam" id="PF02816">
    <property type="entry name" value="Alpha_kinase"/>
    <property type="match status" value="1"/>
</dbReference>